<sequence>MASVDAPSSRPGGVAVPAEYAMPVWRILRDQLARHRAAGAQVPPGLAVWLDDLRAAALAQALTPSGHDSARPPDIPASSMYVSTDRAAGLLDVTDRHARRLLTGHGYRQPRRGLWRAQDVAALIAARRR</sequence>
<accession>A0A931ADL8</accession>
<comment type="caution">
    <text evidence="1">The sequence shown here is derived from an EMBL/GenBank/DDBJ whole genome shotgun (WGS) entry which is preliminary data.</text>
</comment>
<reference evidence="1" key="1">
    <citation type="submission" date="2020-11" db="EMBL/GenBank/DDBJ databases">
        <title>Whole-genome analyses of Nonomuraea sp. K274.</title>
        <authorList>
            <person name="Veyisoglu A."/>
        </authorList>
    </citation>
    <scope>NUCLEOTIDE SEQUENCE</scope>
    <source>
        <strain evidence="1">K274</strain>
    </source>
</reference>
<evidence type="ECO:0000313" key="1">
    <source>
        <dbReference type="EMBL" id="MBF8187307.1"/>
    </source>
</evidence>
<gene>
    <name evidence="1" type="ORF">ITP53_16520</name>
</gene>
<protein>
    <submittedName>
        <fullName evidence="1">Uncharacterized protein</fullName>
    </submittedName>
</protein>
<dbReference type="RefSeq" id="WP_195896273.1">
    <property type="nucleotide sequence ID" value="NZ_JADOGI010000043.1"/>
</dbReference>
<name>A0A931ADL8_9ACTN</name>
<keyword evidence="2" id="KW-1185">Reference proteome</keyword>
<evidence type="ECO:0000313" key="2">
    <source>
        <dbReference type="Proteomes" id="UP000605361"/>
    </source>
</evidence>
<proteinExistence type="predicted"/>
<organism evidence="1 2">
    <name type="scientific">Nonomuraea cypriaca</name>
    <dbReference type="NCBI Taxonomy" id="1187855"/>
    <lineage>
        <taxon>Bacteria</taxon>
        <taxon>Bacillati</taxon>
        <taxon>Actinomycetota</taxon>
        <taxon>Actinomycetes</taxon>
        <taxon>Streptosporangiales</taxon>
        <taxon>Streptosporangiaceae</taxon>
        <taxon>Nonomuraea</taxon>
    </lineage>
</organism>
<dbReference type="EMBL" id="JADOGI010000043">
    <property type="protein sequence ID" value="MBF8187307.1"/>
    <property type="molecule type" value="Genomic_DNA"/>
</dbReference>
<dbReference type="AlphaFoldDB" id="A0A931ADL8"/>
<dbReference type="Proteomes" id="UP000605361">
    <property type="component" value="Unassembled WGS sequence"/>
</dbReference>